<dbReference type="SUPFAM" id="SSF47413">
    <property type="entry name" value="lambda repressor-like DNA-binding domains"/>
    <property type="match status" value="1"/>
</dbReference>
<dbReference type="InterPro" id="IPR010982">
    <property type="entry name" value="Lambda_DNA-bd_dom_sf"/>
</dbReference>
<keyword evidence="2 5" id="KW-0238">DNA-binding</keyword>
<dbReference type="CDD" id="cd01392">
    <property type="entry name" value="HTH_LacI"/>
    <property type="match status" value="1"/>
</dbReference>
<dbReference type="InterPro" id="IPR028082">
    <property type="entry name" value="Peripla_BP_I"/>
</dbReference>
<evidence type="ECO:0000256" key="1">
    <source>
        <dbReference type="ARBA" id="ARBA00023015"/>
    </source>
</evidence>
<dbReference type="InterPro" id="IPR000843">
    <property type="entry name" value="HTH_LacI"/>
</dbReference>
<dbReference type="RefSeq" id="WP_249320333.1">
    <property type="nucleotide sequence ID" value="NZ_JACRSN010000022.1"/>
</dbReference>
<organism evidence="5 6">
    <name type="scientific">Yeguia hominis</name>
    <dbReference type="NCBI Taxonomy" id="2763662"/>
    <lineage>
        <taxon>Bacteria</taxon>
        <taxon>Bacillati</taxon>
        <taxon>Bacillota</taxon>
        <taxon>Clostridia</taxon>
        <taxon>Eubacteriales</taxon>
        <taxon>Yeguiaceae</taxon>
        <taxon>Yeguia</taxon>
    </lineage>
</organism>
<dbReference type="SMART" id="SM00354">
    <property type="entry name" value="HTH_LACI"/>
    <property type="match status" value="1"/>
</dbReference>
<gene>
    <name evidence="5" type="ORF">IAG03_12285</name>
</gene>
<dbReference type="InterPro" id="IPR046335">
    <property type="entry name" value="LacI/GalR-like_sensor"/>
</dbReference>
<dbReference type="EMBL" id="JACRSN010000022">
    <property type="protein sequence ID" value="MBC8534749.1"/>
    <property type="molecule type" value="Genomic_DNA"/>
</dbReference>
<keyword evidence="6" id="KW-1185">Reference proteome</keyword>
<protein>
    <submittedName>
        <fullName evidence="5">LacI family DNA-binding transcriptional regulator</fullName>
    </submittedName>
</protein>
<dbReference type="PROSITE" id="PS50932">
    <property type="entry name" value="HTH_LACI_2"/>
    <property type="match status" value="1"/>
</dbReference>
<evidence type="ECO:0000256" key="2">
    <source>
        <dbReference type="ARBA" id="ARBA00023125"/>
    </source>
</evidence>
<dbReference type="PANTHER" id="PTHR30146">
    <property type="entry name" value="LACI-RELATED TRANSCRIPTIONAL REPRESSOR"/>
    <property type="match status" value="1"/>
</dbReference>
<dbReference type="Gene3D" id="3.40.50.2300">
    <property type="match status" value="2"/>
</dbReference>
<dbReference type="Proteomes" id="UP000651482">
    <property type="component" value="Unassembled WGS sequence"/>
</dbReference>
<dbReference type="Pfam" id="PF00356">
    <property type="entry name" value="LacI"/>
    <property type="match status" value="1"/>
</dbReference>
<sequence length="349" mass="38818">MATIKDVAKRAGVSISTVSNVINSSKYVSEELKQRVNQAIAELNYRVDVTARNMKTRTTKTIGVVVNSIGSIFIPQVMNGIQNYASKRGYQILFYASDFIFEKEKRCVSLLLDNKVDGIIIDTVASYKEKSYFEYLANLKTGDKNVFVVSLERNLMRYGIYSVHVNNLLGGKMATEYLIEKGCRDIAVISGPNSMDVIYDRLCGYKEALQEAGLPYHADRIEFGDYTTLSGYLAMKRFITNAVHFDGVFSCNDQMAIGALKALKESGLEIPDAIKLIGFDNTYVSSIAVPALTTINVPKFRMGVVAAQKLVDMIEGNLEEGECSYEIPVNLIKRMTTDADSDNGIELEW</sequence>
<accession>A0A926DCE5</accession>
<name>A0A926DCE5_9FIRM</name>
<dbReference type="PROSITE" id="PS00356">
    <property type="entry name" value="HTH_LACI_1"/>
    <property type="match status" value="1"/>
</dbReference>
<keyword evidence="1" id="KW-0805">Transcription regulation</keyword>
<dbReference type="PRINTS" id="PR00036">
    <property type="entry name" value="HTHLACI"/>
</dbReference>
<evidence type="ECO:0000313" key="6">
    <source>
        <dbReference type="Proteomes" id="UP000651482"/>
    </source>
</evidence>
<dbReference type="Pfam" id="PF13377">
    <property type="entry name" value="Peripla_BP_3"/>
    <property type="match status" value="1"/>
</dbReference>
<evidence type="ECO:0000313" key="5">
    <source>
        <dbReference type="EMBL" id="MBC8534749.1"/>
    </source>
</evidence>
<evidence type="ECO:0000259" key="4">
    <source>
        <dbReference type="PROSITE" id="PS50932"/>
    </source>
</evidence>
<evidence type="ECO:0000256" key="3">
    <source>
        <dbReference type="ARBA" id="ARBA00023163"/>
    </source>
</evidence>
<dbReference type="Gene3D" id="1.10.260.40">
    <property type="entry name" value="lambda repressor-like DNA-binding domains"/>
    <property type="match status" value="1"/>
</dbReference>
<comment type="caution">
    <text evidence="5">The sequence shown here is derived from an EMBL/GenBank/DDBJ whole genome shotgun (WGS) entry which is preliminary data.</text>
</comment>
<dbReference type="CDD" id="cd06267">
    <property type="entry name" value="PBP1_LacI_sugar_binding-like"/>
    <property type="match status" value="1"/>
</dbReference>
<proteinExistence type="predicted"/>
<dbReference type="PANTHER" id="PTHR30146:SF109">
    <property type="entry name" value="HTH-TYPE TRANSCRIPTIONAL REGULATOR GALS"/>
    <property type="match status" value="1"/>
</dbReference>
<feature type="domain" description="HTH lacI-type" evidence="4">
    <location>
        <begin position="2"/>
        <end position="56"/>
    </location>
</feature>
<keyword evidence="3" id="KW-0804">Transcription</keyword>
<dbReference type="GO" id="GO:0000976">
    <property type="term" value="F:transcription cis-regulatory region binding"/>
    <property type="evidence" value="ECO:0007669"/>
    <property type="project" value="TreeGrafter"/>
</dbReference>
<dbReference type="SUPFAM" id="SSF53822">
    <property type="entry name" value="Periplasmic binding protein-like I"/>
    <property type="match status" value="1"/>
</dbReference>
<reference evidence="5" key="1">
    <citation type="submission" date="2020-08" db="EMBL/GenBank/DDBJ databases">
        <title>Genome public.</title>
        <authorList>
            <person name="Liu C."/>
            <person name="Sun Q."/>
        </authorList>
    </citation>
    <scope>NUCLEOTIDE SEQUENCE</scope>
    <source>
        <strain evidence="5">NSJ-40</strain>
    </source>
</reference>
<dbReference type="GO" id="GO:0003700">
    <property type="term" value="F:DNA-binding transcription factor activity"/>
    <property type="evidence" value="ECO:0007669"/>
    <property type="project" value="TreeGrafter"/>
</dbReference>
<dbReference type="AlphaFoldDB" id="A0A926DCE5"/>